<gene>
    <name evidence="2" type="ORF">PLOB_00024000</name>
</gene>
<feature type="region of interest" description="Disordered" evidence="1">
    <location>
        <begin position="135"/>
        <end position="166"/>
    </location>
</feature>
<dbReference type="Proteomes" id="UP001159405">
    <property type="component" value="Unassembled WGS sequence"/>
</dbReference>
<accession>A0ABN8RT10</accession>
<dbReference type="EMBL" id="CALNXK010000286">
    <property type="protein sequence ID" value="CAH3180901.1"/>
    <property type="molecule type" value="Genomic_DNA"/>
</dbReference>
<evidence type="ECO:0000256" key="1">
    <source>
        <dbReference type="SAM" id="MobiDB-lite"/>
    </source>
</evidence>
<proteinExistence type="predicted"/>
<name>A0ABN8RT10_9CNID</name>
<protein>
    <submittedName>
        <fullName evidence="2">Uncharacterized protein</fullName>
    </submittedName>
</protein>
<sequence length="166" mass="18345">MVAKERKTGLKKLQLRSSARRMQCFRFSFTTDAAAGKIKLLTGLSGTTDFLKHLGILYDTFGITCKAATSQPITPEQVIQNLNTVDGYIKATVMNVKETNNLKKNSTTNGPQGTVSQKTQTSIELLLNDYNQVEEYESDSDDSDNDVDIDSEELVIGKPVMTRSGR</sequence>
<reference evidence="2 3" key="1">
    <citation type="submission" date="2022-05" db="EMBL/GenBank/DDBJ databases">
        <authorList>
            <consortium name="Genoscope - CEA"/>
            <person name="William W."/>
        </authorList>
    </citation>
    <scope>NUCLEOTIDE SEQUENCE [LARGE SCALE GENOMIC DNA]</scope>
</reference>
<comment type="caution">
    <text evidence="2">The sequence shown here is derived from an EMBL/GenBank/DDBJ whole genome shotgun (WGS) entry which is preliminary data.</text>
</comment>
<keyword evidence="3" id="KW-1185">Reference proteome</keyword>
<organism evidence="2 3">
    <name type="scientific">Porites lobata</name>
    <dbReference type="NCBI Taxonomy" id="104759"/>
    <lineage>
        <taxon>Eukaryota</taxon>
        <taxon>Metazoa</taxon>
        <taxon>Cnidaria</taxon>
        <taxon>Anthozoa</taxon>
        <taxon>Hexacorallia</taxon>
        <taxon>Scleractinia</taxon>
        <taxon>Fungiina</taxon>
        <taxon>Poritidae</taxon>
        <taxon>Porites</taxon>
    </lineage>
</organism>
<feature type="non-terminal residue" evidence="2">
    <location>
        <position position="166"/>
    </location>
</feature>
<evidence type="ECO:0000313" key="2">
    <source>
        <dbReference type="EMBL" id="CAH3180901.1"/>
    </source>
</evidence>
<feature type="compositionally biased region" description="Acidic residues" evidence="1">
    <location>
        <begin position="135"/>
        <end position="153"/>
    </location>
</feature>
<evidence type="ECO:0000313" key="3">
    <source>
        <dbReference type="Proteomes" id="UP001159405"/>
    </source>
</evidence>